<dbReference type="InterPro" id="IPR000146">
    <property type="entry name" value="FBPase_class-1"/>
</dbReference>
<feature type="domain" description="Fructose-1-6-bisphosphatase class 1 C-terminal" evidence="9">
    <location>
        <begin position="227"/>
        <end position="345"/>
    </location>
</feature>
<organism evidence="10 11">
    <name type="scientific">Tetraparma gracilis</name>
    <dbReference type="NCBI Taxonomy" id="2962635"/>
    <lineage>
        <taxon>Eukaryota</taxon>
        <taxon>Sar</taxon>
        <taxon>Stramenopiles</taxon>
        <taxon>Ochrophyta</taxon>
        <taxon>Bolidophyceae</taxon>
        <taxon>Parmales</taxon>
        <taxon>Triparmaceae</taxon>
        <taxon>Tetraparma</taxon>
    </lineage>
</organism>
<comment type="similarity">
    <text evidence="1">Belongs to the FBPase class 1 family.</text>
</comment>
<keyword evidence="3" id="KW-0378">Hydrolase</keyword>
<dbReference type="EMBL" id="BRYB01002849">
    <property type="protein sequence ID" value="GMI26417.1"/>
    <property type="molecule type" value="Genomic_DNA"/>
</dbReference>
<keyword evidence="11" id="KW-1185">Reference proteome</keyword>
<reference evidence="10 11" key="1">
    <citation type="journal article" date="2023" name="Commun. Biol.">
        <title>Genome analysis of Parmales, the sister group of diatoms, reveals the evolutionary specialization of diatoms from phago-mixotrophs to photoautotrophs.</title>
        <authorList>
            <person name="Ban H."/>
            <person name="Sato S."/>
            <person name="Yoshikawa S."/>
            <person name="Yamada K."/>
            <person name="Nakamura Y."/>
            <person name="Ichinomiya M."/>
            <person name="Sato N."/>
            <person name="Blanc-Mathieu R."/>
            <person name="Endo H."/>
            <person name="Kuwata A."/>
            <person name="Ogata H."/>
        </authorList>
    </citation>
    <scope>NUCLEOTIDE SEQUENCE [LARGE SCALE GENOMIC DNA]</scope>
</reference>
<accession>A0ABQ6MHF7</accession>
<evidence type="ECO:0000256" key="4">
    <source>
        <dbReference type="ARBA" id="ARBA00022842"/>
    </source>
</evidence>
<evidence type="ECO:0000313" key="11">
    <source>
        <dbReference type="Proteomes" id="UP001165060"/>
    </source>
</evidence>
<evidence type="ECO:0000313" key="10">
    <source>
        <dbReference type="EMBL" id="GMI26417.1"/>
    </source>
</evidence>
<sequence>MPSACPFHTCLALGGMALSLLFPRLASKLAPPPRAPPNPLQGGLRGCSPSYPPPPSLLAALSGVLAGVAATSLALRRSTAGGAKAGSSNASGDAQLELDLLCDARSFAALRACGRFRWAVSEETPARRELAAGGEYACSFDPLDGSSVIGPNFAVGGIYAVWAVGDSGTFVGRSGREVLASVVAVYGSRTTAFVGVRGATAATEYTLVDGEWKLTAPIVSLPHTPSHRTFAFGNLRATADSRAYRRLLDFYLAERYTLRYTGGMVPDVMHILSKSGGVFTNVSSPKARAKLRFLYEIAAVALLVEVAGGAAVDEGGGAMLDVVCDGDDMRVGGCIGSKSEVEVFKRECCGIK</sequence>
<comment type="caution">
    <text evidence="10">The sequence shown here is derived from an EMBL/GenBank/DDBJ whole genome shotgun (WGS) entry which is preliminary data.</text>
</comment>
<keyword evidence="5" id="KW-0119">Carbohydrate metabolism</keyword>
<evidence type="ECO:0000256" key="7">
    <source>
        <dbReference type="SAM" id="SignalP"/>
    </source>
</evidence>
<dbReference type="InterPro" id="IPR044015">
    <property type="entry name" value="FBPase_C_dom"/>
</dbReference>
<dbReference type="Pfam" id="PF00316">
    <property type="entry name" value="FBPase"/>
    <property type="match status" value="1"/>
</dbReference>
<evidence type="ECO:0008006" key="12">
    <source>
        <dbReference type="Google" id="ProtNLM"/>
    </source>
</evidence>
<dbReference type="PANTHER" id="PTHR11556:SF35">
    <property type="entry name" value="SEDOHEPTULOSE-1,7-BISPHOSPHATASE, CHLOROPLASTIC"/>
    <property type="match status" value="1"/>
</dbReference>
<feature type="domain" description="Fructose-1-6-bisphosphatase class I N-terminal" evidence="8">
    <location>
        <begin position="84"/>
        <end position="216"/>
    </location>
</feature>
<dbReference type="Gene3D" id="3.40.190.80">
    <property type="match status" value="1"/>
</dbReference>
<feature type="chain" id="PRO_5045238372" description="Fructose-bisphosphatase" evidence="7">
    <location>
        <begin position="27"/>
        <end position="352"/>
    </location>
</feature>
<dbReference type="Pfam" id="PF18913">
    <property type="entry name" value="FBPase_C"/>
    <property type="match status" value="1"/>
</dbReference>
<keyword evidence="4" id="KW-0460">Magnesium</keyword>
<protein>
    <recommendedName>
        <fullName evidence="12">Fructose-bisphosphatase</fullName>
    </recommendedName>
</protein>
<dbReference type="InterPro" id="IPR023079">
    <property type="entry name" value="SBPase"/>
</dbReference>
<evidence type="ECO:0000259" key="8">
    <source>
        <dbReference type="Pfam" id="PF00316"/>
    </source>
</evidence>
<evidence type="ECO:0000256" key="5">
    <source>
        <dbReference type="ARBA" id="ARBA00023277"/>
    </source>
</evidence>
<gene>
    <name evidence="10" type="ORF">TeGR_g5400</name>
</gene>
<keyword evidence="7" id="KW-0732">Signal</keyword>
<dbReference type="PRINTS" id="PR01958">
    <property type="entry name" value="S17BPHPHTASE"/>
</dbReference>
<dbReference type="Proteomes" id="UP001165060">
    <property type="component" value="Unassembled WGS sequence"/>
</dbReference>
<proteinExistence type="inferred from homology"/>
<evidence type="ECO:0000256" key="3">
    <source>
        <dbReference type="ARBA" id="ARBA00022801"/>
    </source>
</evidence>
<evidence type="ECO:0000256" key="1">
    <source>
        <dbReference type="ARBA" id="ARBA00010941"/>
    </source>
</evidence>
<evidence type="ECO:0000256" key="6">
    <source>
        <dbReference type="ARBA" id="ARBA00024331"/>
    </source>
</evidence>
<keyword evidence="2" id="KW-0479">Metal-binding</keyword>
<dbReference type="PANTHER" id="PTHR11556">
    <property type="entry name" value="FRUCTOSE-1,6-BISPHOSPHATASE-RELATED"/>
    <property type="match status" value="1"/>
</dbReference>
<dbReference type="PIRSF" id="PIRSF000904">
    <property type="entry name" value="FBPtase_SBPase"/>
    <property type="match status" value="1"/>
</dbReference>
<dbReference type="InterPro" id="IPR033391">
    <property type="entry name" value="FBPase_N"/>
</dbReference>
<evidence type="ECO:0000256" key="2">
    <source>
        <dbReference type="ARBA" id="ARBA00022723"/>
    </source>
</evidence>
<dbReference type="SUPFAM" id="SSF56655">
    <property type="entry name" value="Carbohydrate phosphatase"/>
    <property type="match status" value="1"/>
</dbReference>
<feature type="signal peptide" evidence="7">
    <location>
        <begin position="1"/>
        <end position="26"/>
    </location>
</feature>
<name>A0ABQ6MHF7_9STRA</name>
<comment type="pathway">
    <text evidence="6">Carbohydrate biosynthesis.</text>
</comment>
<evidence type="ECO:0000259" key="9">
    <source>
        <dbReference type="Pfam" id="PF18913"/>
    </source>
</evidence>
<dbReference type="Gene3D" id="3.30.540.10">
    <property type="entry name" value="Fructose-1,6-Bisphosphatase, subunit A, domain 1"/>
    <property type="match status" value="1"/>
</dbReference>